<dbReference type="EMBL" id="DVFU01000111">
    <property type="protein sequence ID" value="HIQ65221.1"/>
    <property type="molecule type" value="Genomic_DNA"/>
</dbReference>
<comment type="caution">
    <text evidence="1">The sequence shown here is derived from an EMBL/GenBank/DDBJ whole genome shotgun (WGS) entry which is preliminary data.</text>
</comment>
<reference evidence="1" key="1">
    <citation type="submission" date="2020-10" db="EMBL/GenBank/DDBJ databases">
        <authorList>
            <person name="Gilroy R."/>
        </authorList>
    </citation>
    <scope>NUCLEOTIDE SEQUENCE</scope>
    <source>
        <strain evidence="1">CHK165-10780</strain>
    </source>
</reference>
<organism evidence="1 2">
    <name type="scientific">Candidatus Faecenecus gallistercoris</name>
    <dbReference type="NCBI Taxonomy" id="2840793"/>
    <lineage>
        <taxon>Bacteria</taxon>
        <taxon>Bacillati</taxon>
        <taxon>Bacillota</taxon>
        <taxon>Bacillota incertae sedis</taxon>
        <taxon>Candidatus Faecenecus</taxon>
    </lineage>
</organism>
<gene>
    <name evidence="1" type="ORF">IAC85_05745</name>
</gene>
<evidence type="ECO:0000313" key="2">
    <source>
        <dbReference type="Proteomes" id="UP000886725"/>
    </source>
</evidence>
<protein>
    <submittedName>
        <fullName evidence="1">Uncharacterized protein</fullName>
    </submittedName>
</protein>
<sequence>MKLLSSDVVELEHEYKHLSEVVKSVKENSEDILDYLNSSEPSSTFFSFFDTGSREENNSNFGQLVYWYQKTLRDVVKNLGNDTFTGREKMFNFLEYLRLTCCNENYQINENDFADVSLIPELSYSRMNAALLGKSVCSAQSKFLKDLITYSKALPYGRVTTQTIFVPKGLHDIVVLNSEDENRAITLDPQNYVGSVSSVKRGFDCKKRLLDDSFEGKGFRTTKKDLLKARETVLDYCVRKYGIDKLAHRDFQGASPEEQIEKIERFISSYTTNCKHPLNFDTISVQGHEFEVGKFFEMACHACGIPYELEVPSKEDRAHTVIVLPTMNRKVDFTQKPKLATSTKENGPIYVKTPVQD</sequence>
<reference evidence="1" key="2">
    <citation type="journal article" date="2021" name="PeerJ">
        <title>Extensive microbial diversity within the chicken gut microbiome revealed by metagenomics and culture.</title>
        <authorList>
            <person name="Gilroy R."/>
            <person name="Ravi A."/>
            <person name="Getino M."/>
            <person name="Pursley I."/>
            <person name="Horton D.L."/>
            <person name="Alikhan N.F."/>
            <person name="Baker D."/>
            <person name="Gharbi K."/>
            <person name="Hall N."/>
            <person name="Watson M."/>
            <person name="Adriaenssens E.M."/>
            <person name="Foster-Nyarko E."/>
            <person name="Jarju S."/>
            <person name="Secka A."/>
            <person name="Antonio M."/>
            <person name="Oren A."/>
            <person name="Chaudhuri R.R."/>
            <person name="La Ragione R."/>
            <person name="Hildebrand F."/>
            <person name="Pallen M.J."/>
        </authorList>
    </citation>
    <scope>NUCLEOTIDE SEQUENCE</scope>
    <source>
        <strain evidence="1">CHK165-10780</strain>
    </source>
</reference>
<dbReference type="AlphaFoldDB" id="A0A9D0Z1B1"/>
<proteinExistence type="predicted"/>
<accession>A0A9D0Z1B1</accession>
<evidence type="ECO:0000313" key="1">
    <source>
        <dbReference type="EMBL" id="HIQ65221.1"/>
    </source>
</evidence>
<dbReference type="Proteomes" id="UP000886725">
    <property type="component" value="Unassembled WGS sequence"/>
</dbReference>
<name>A0A9D0Z1B1_9FIRM</name>